<dbReference type="STRING" id="1579316.RC74_05635"/>
<keyword evidence="1" id="KW-0472">Membrane</keyword>
<gene>
    <name evidence="2" type="ORF">RC74_05635</name>
</gene>
<dbReference type="GO" id="GO:0004713">
    <property type="term" value="F:protein tyrosine kinase activity"/>
    <property type="evidence" value="ECO:0007669"/>
    <property type="project" value="TreeGrafter"/>
</dbReference>
<dbReference type="Proteomes" id="UP000070371">
    <property type="component" value="Chromosome"/>
</dbReference>
<dbReference type="PANTHER" id="PTHR32309:SF13">
    <property type="entry name" value="FERRIC ENTEROBACTIN TRANSPORT PROTEIN FEPE"/>
    <property type="match status" value="1"/>
</dbReference>
<evidence type="ECO:0008006" key="4">
    <source>
        <dbReference type="Google" id="ProtNLM"/>
    </source>
</evidence>
<dbReference type="OrthoDB" id="7800844at2"/>
<dbReference type="KEGG" id="hat:RC74_05635"/>
<organism evidence="2 3">
    <name type="scientific">Falsihalocynthiibacter arcticus</name>
    <dbReference type="NCBI Taxonomy" id="1579316"/>
    <lineage>
        <taxon>Bacteria</taxon>
        <taxon>Pseudomonadati</taxon>
        <taxon>Pseudomonadota</taxon>
        <taxon>Alphaproteobacteria</taxon>
        <taxon>Rhodobacterales</taxon>
        <taxon>Roseobacteraceae</taxon>
        <taxon>Falsihalocynthiibacter</taxon>
    </lineage>
</organism>
<name>A0A126V5H1_9RHOB</name>
<keyword evidence="1" id="KW-0812">Transmembrane</keyword>
<keyword evidence="3" id="KW-1185">Reference proteome</keyword>
<evidence type="ECO:0000313" key="2">
    <source>
        <dbReference type="EMBL" id="AML53542.1"/>
    </source>
</evidence>
<evidence type="ECO:0000313" key="3">
    <source>
        <dbReference type="Proteomes" id="UP000070371"/>
    </source>
</evidence>
<dbReference type="AlphaFoldDB" id="A0A126V5H1"/>
<protein>
    <recommendedName>
        <fullName evidence="4">Sugar transporter</fullName>
    </recommendedName>
</protein>
<keyword evidence="1" id="KW-1133">Transmembrane helix</keyword>
<feature type="transmembrane region" description="Helical" evidence="1">
    <location>
        <begin position="348"/>
        <end position="371"/>
    </location>
</feature>
<dbReference type="EMBL" id="CP014327">
    <property type="protein sequence ID" value="AML53542.1"/>
    <property type="molecule type" value="Genomic_DNA"/>
</dbReference>
<proteinExistence type="predicted"/>
<sequence length="375" mass="42262">MAPPANRAKLERRHGLIAVLFVLIVVVPVGLWAGYLYQRAEDQFVSTVGFSVRTEEAQSPLDILGGLGSLSGSGSSDADILYEFIQSQIMVQTIDAQLDLRKLFSIPETDPIFSFDPEGSIEDLVKYWQRMIRVNYDTGTQLIELQVRAFTPQDAQNIAQAIFEENSRMINALSAIAREDTTRYAREELDKSVARLKIARENMTQFRLQHQIADPETEIVVQTGLMNALQQRLSDALIELDLLSDIASKTDPRITLAQRKIDVIHARINDERRKFGSNPTGQGGEDFSTMIGEFESLIVDREFAEKSYLAALQAYDFALAEASRQSRYLAAYVKPTLAETALHPKRELLLGLAALFLFMIWAILTLVLYSIRDRR</sequence>
<reference evidence="2 3" key="1">
    <citation type="submission" date="2016-02" db="EMBL/GenBank/DDBJ databases">
        <title>Complete genome sequence of Halocynthiibacter arcticus PAMC 20958t from arctic marine sediment.</title>
        <authorList>
            <person name="Lee Y.M."/>
            <person name="Baek K."/>
            <person name="Lee H.K."/>
            <person name="Shin S.C."/>
        </authorList>
    </citation>
    <scope>NUCLEOTIDE SEQUENCE [LARGE SCALE GENOMIC DNA]</scope>
    <source>
        <strain evidence="2">PAMC 20958</strain>
    </source>
</reference>
<evidence type="ECO:0000256" key="1">
    <source>
        <dbReference type="SAM" id="Phobius"/>
    </source>
</evidence>
<dbReference type="PANTHER" id="PTHR32309">
    <property type="entry name" value="TYROSINE-PROTEIN KINASE"/>
    <property type="match status" value="1"/>
</dbReference>
<feature type="transmembrane region" description="Helical" evidence="1">
    <location>
        <begin position="16"/>
        <end position="37"/>
    </location>
</feature>
<accession>A0A126V5H1</accession>
<dbReference type="InterPro" id="IPR050445">
    <property type="entry name" value="Bact_polysacc_biosynth/exp"/>
</dbReference>
<dbReference type="GO" id="GO:0005886">
    <property type="term" value="C:plasma membrane"/>
    <property type="evidence" value="ECO:0007669"/>
    <property type="project" value="TreeGrafter"/>
</dbReference>